<evidence type="ECO:0000256" key="3">
    <source>
        <dbReference type="ARBA" id="ARBA00022833"/>
    </source>
</evidence>
<dbReference type="InterPro" id="IPR055111">
    <property type="entry name" value="RNF34_RFFL_HeH"/>
</dbReference>
<accession>A0AAJ7W607</accession>
<dbReference type="InterPro" id="IPR011011">
    <property type="entry name" value="Znf_FYVE_PHD"/>
</dbReference>
<dbReference type="SUPFAM" id="SSF57850">
    <property type="entry name" value="RING/U-box"/>
    <property type="match status" value="1"/>
</dbReference>
<feature type="compositionally biased region" description="Basic and acidic residues" evidence="5">
    <location>
        <begin position="130"/>
        <end position="142"/>
    </location>
</feature>
<dbReference type="GO" id="GO:0070936">
    <property type="term" value="P:protein K48-linked ubiquitination"/>
    <property type="evidence" value="ECO:0007669"/>
    <property type="project" value="TreeGrafter"/>
</dbReference>
<evidence type="ECO:0000259" key="6">
    <source>
        <dbReference type="PROSITE" id="PS50089"/>
    </source>
</evidence>
<dbReference type="InterPro" id="IPR001841">
    <property type="entry name" value="Znf_RING"/>
</dbReference>
<dbReference type="InterPro" id="IPR036361">
    <property type="entry name" value="SAP_dom_sf"/>
</dbReference>
<dbReference type="CDD" id="cd15750">
    <property type="entry name" value="FYVE_CARP"/>
    <property type="match status" value="1"/>
</dbReference>
<evidence type="ECO:0000256" key="4">
    <source>
        <dbReference type="PROSITE-ProRule" id="PRU00175"/>
    </source>
</evidence>
<dbReference type="Pfam" id="PF13920">
    <property type="entry name" value="zf-C3HC4_3"/>
    <property type="match status" value="1"/>
</dbReference>
<keyword evidence="2 4" id="KW-0479">Metal-binding</keyword>
<dbReference type="GO" id="GO:0005737">
    <property type="term" value="C:cytoplasm"/>
    <property type="evidence" value="ECO:0007669"/>
    <property type="project" value="TreeGrafter"/>
</dbReference>
<comment type="subcellular location">
    <subcellularLocation>
        <location evidence="1">Cell membrane</location>
        <topology evidence="1">Peripheral membrane protein</topology>
    </subcellularLocation>
</comment>
<dbReference type="KEGG" id="ccin:107272108"/>
<dbReference type="AlphaFoldDB" id="A0AAJ7W607"/>
<keyword evidence="2 4" id="KW-0863">Zinc-finger</keyword>
<dbReference type="Pfam" id="PF22968">
    <property type="entry name" value="RNF34L-like_3rd"/>
    <property type="match status" value="1"/>
</dbReference>
<evidence type="ECO:0000256" key="5">
    <source>
        <dbReference type="SAM" id="MobiDB-lite"/>
    </source>
</evidence>
<dbReference type="CDD" id="cd16500">
    <property type="entry name" value="RING-HC_CARP"/>
    <property type="match status" value="1"/>
</dbReference>
<dbReference type="PROSITE" id="PS50089">
    <property type="entry name" value="ZF_RING_2"/>
    <property type="match status" value="1"/>
</dbReference>
<evidence type="ECO:0000313" key="9">
    <source>
        <dbReference type="RefSeq" id="XP_024945172.1"/>
    </source>
</evidence>
<dbReference type="GO" id="GO:1902042">
    <property type="term" value="P:negative regulation of extrinsic apoptotic signaling pathway via death domain receptors"/>
    <property type="evidence" value="ECO:0007669"/>
    <property type="project" value="TreeGrafter"/>
</dbReference>
<protein>
    <submittedName>
        <fullName evidence="8 9">E3 ubiquitin-protein ligase RNF34 isoform X1</fullName>
    </submittedName>
</protein>
<dbReference type="FunFam" id="3.30.40.10:FF:000110">
    <property type="entry name" value="E3 ubiquitin-protein ligase RNF34 isoform X1"/>
    <property type="match status" value="1"/>
</dbReference>
<dbReference type="PANTHER" id="PTHR14879:SF15">
    <property type="entry name" value="E3 UBIQUITIN-PROTEIN LIGASE RIFIFYLIN-LIKE PROTEIN"/>
    <property type="match status" value="1"/>
</dbReference>
<evidence type="ECO:0000256" key="2">
    <source>
        <dbReference type="ARBA" id="ARBA00022771"/>
    </source>
</evidence>
<evidence type="ECO:0000313" key="7">
    <source>
        <dbReference type="Proteomes" id="UP000694920"/>
    </source>
</evidence>
<evidence type="ECO:0000256" key="1">
    <source>
        <dbReference type="ARBA" id="ARBA00004202"/>
    </source>
</evidence>
<feature type="compositionally biased region" description="Polar residues" evidence="5">
    <location>
        <begin position="96"/>
        <end position="109"/>
    </location>
</feature>
<keyword evidence="7" id="KW-1185">Reference proteome</keyword>
<dbReference type="GO" id="GO:0005886">
    <property type="term" value="C:plasma membrane"/>
    <property type="evidence" value="ECO:0007669"/>
    <property type="project" value="UniProtKB-SubCell"/>
</dbReference>
<evidence type="ECO:0000313" key="11">
    <source>
        <dbReference type="RefSeq" id="XP_024945174.1"/>
    </source>
</evidence>
<organism evidence="7 9">
    <name type="scientific">Cephus cinctus</name>
    <name type="common">Wheat stem sawfly</name>
    <dbReference type="NCBI Taxonomy" id="211228"/>
    <lineage>
        <taxon>Eukaryota</taxon>
        <taxon>Metazoa</taxon>
        <taxon>Ecdysozoa</taxon>
        <taxon>Arthropoda</taxon>
        <taxon>Hexapoda</taxon>
        <taxon>Insecta</taxon>
        <taxon>Pterygota</taxon>
        <taxon>Neoptera</taxon>
        <taxon>Endopterygota</taxon>
        <taxon>Hymenoptera</taxon>
        <taxon>Cephoidea</taxon>
        <taxon>Cephidae</taxon>
        <taxon>Cephus</taxon>
    </lineage>
</organism>
<keyword evidence="3" id="KW-0862">Zinc</keyword>
<dbReference type="Proteomes" id="UP000694920">
    <property type="component" value="Unplaced"/>
</dbReference>
<name>A0AAJ7W607_CEPCN</name>
<feature type="domain" description="RING-type" evidence="6">
    <location>
        <begin position="271"/>
        <end position="306"/>
    </location>
</feature>
<dbReference type="Pfam" id="PF23632">
    <property type="entry name" value="SAP_RNF34_RFFL"/>
    <property type="match status" value="1"/>
</dbReference>
<sequence>MACEACATKFTLFKRKKQCMECLRFFCTNCVVRRVDRLLSCDNCRTLSRRPLIRSQVLQMRSRDLVQYLDAKKISMRGCVEKEDLVNLLLQLANGTDGRSTNVPESSLFASRRQFSPDSPPRRSRSPQHVPERPETNGRVETEPEESPLEATRSTHDIQIEELSDEFITSNDGPEPLVTEQEDNSESSNEQHSEMFTELPTWSGLVKLSDINDVLELECLTIKQLKELLSTNRVDFKGCVEKRELLTRATRLWTDYKSKEDYQELDEEALCKICLDAPIECIMLECGHMACCVTCGKQMSECPICRQYVVRVVRFFKA</sequence>
<dbReference type="RefSeq" id="XP_024945172.1">
    <property type="nucleotide sequence ID" value="XM_025089404.1"/>
</dbReference>
<dbReference type="PANTHER" id="PTHR14879">
    <property type="entry name" value="CASPASE REGULATOR, RING FINGER DOMAIN-CONTAINING"/>
    <property type="match status" value="1"/>
</dbReference>
<dbReference type="Gene3D" id="1.10.720.140">
    <property type="match status" value="1"/>
</dbReference>
<dbReference type="InterPro" id="IPR051728">
    <property type="entry name" value="RING-FYVE_E3_ubiquitin-ligase"/>
</dbReference>
<dbReference type="SUPFAM" id="SSF57903">
    <property type="entry name" value="FYVE/PHD zinc finger"/>
    <property type="match status" value="1"/>
</dbReference>
<dbReference type="GO" id="GO:0043161">
    <property type="term" value="P:proteasome-mediated ubiquitin-dependent protein catabolic process"/>
    <property type="evidence" value="ECO:0007669"/>
    <property type="project" value="TreeGrafter"/>
</dbReference>
<dbReference type="GO" id="GO:0008270">
    <property type="term" value="F:zinc ion binding"/>
    <property type="evidence" value="ECO:0007669"/>
    <property type="project" value="UniProtKB-KW"/>
</dbReference>
<dbReference type="RefSeq" id="XP_024945173.1">
    <property type="nucleotide sequence ID" value="XM_025089405.1"/>
</dbReference>
<dbReference type="SMART" id="SM00184">
    <property type="entry name" value="RING"/>
    <property type="match status" value="2"/>
</dbReference>
<reference evidence="8 9" key="1">
    <citation type="submission" date="2025-04" db="UniProtKB">
        <authorList>
            <consortium name="RefSeq"/>
        </authorList>
    </citation>
    <scope>IDENTIFICATION</scope>
</reference>
<dbReference type="InterPro" id="IPR013083">
    <property type="entry name" value="Znf_RING/FYVE/PHD"/>
</dbReference>
<dbReference type="RefSeq" id="XP_015604399.1">
    <property type="nucleotide sequence ID" value="XM_015748913.2"/>
</dbReference>
<dbReference type="GeneID" id="107272108"/>
<proteinExistence type="predicted"/>
<feature type="region of interest" description="Disordered" evidence="5">
    <location>
        <begin position="96"/>
        <end position="195"/>
    </location>
</feature>
<evidence type="ECO:0000313" key="8">
    <source>
        <dbReference type="RefSeq" id="XP_015604399.1"/>
    </source>
</evidence>
<dbReference type="InterPro" id="IPR057299">
    <property type="entry name" value="RNF34_RFFL_SAP"/>
</dbReference>
<dbReference type="Gene3D" id="3.30.40.10">
    <property type="entry name" value="Zinc/RING finger domain, C3HC4 (zinc finger)"/>
    <property type="match status" value="1"/>
</dbReference>
<dbReference type="RefSeq" id="XP_024945174.1">
    <property type="nucleotide sequence ID" value="XM_025089406.1"/>
</dbReference>
<gene>
    <name evidence="8 9 10 11" type="primary">LOC107272108</name>
</gene>
<dbReference type="Gene3D" id="1.10.720.30">
    <property type="entry name" value="SAP domain"/>
    <property type="match status" value="1"/>
</dbReference>
<dbReference type="SUPFAM" id="SSF68906">
    <property type="entry name" value="SAP domain"/>
    <property type="match status" value="2"/>
</dbReference>
<dbReference type="GO" id="GO:0061630">
    <property type="term" value="F:ubiquitin protein ligase activity"/>
    <property type="evidence" value="ECO:0007669"/>
    <property type="project" value="TreeGrafter"/>
</dbReference>
<evidence type="ECO:0000313" key="10">
    <source>
        <dbReference type="RefSeq" id="XP_024945173.1"/>
    </source>
</evidence>